<dbReference type="PANTHER" id="PTHR12526">
    <property type="entry name" value="GLYCOSYLTRANSFERASE"/>
    <property type="match status" value="1"/>
</dbReference>
<dbReference type="RefSeq" id="WP_251606887.1">
    <property type="nucleotide sequence ID" value="NZ_JAMQJY010000001.1"/>
</dbReference>
<comment type="caution">
    <text evidence="4">The sequence shown here is derived from an EMBL/GenBank/DDBJ whole genome shotgun (WGS) entry which is preliminary data.</text>
</comment>
<dbReference type="Pfam" id="PF09318">
    <property type="entry name" value="Glyco_trans_A_1"/>
    <property type="match status" value="1"/>
</dbReference>
<dbReference type="Proteomes" id="UP001203665">
    <property type="component" value="Unassembled WGS sequence"/>
</dbReference>
<feature type="domain" description="Glycosyl transferase family 1" evidence="1">
    <location>
        <begin position="338"/>
        <end position="489"/>
    </location>
</feature>
<keyword evidence="5" id="KW-1185">Reference proteome</keyword>
<organism evidence="4 5">
    <name type="scientific">Alkalicoccobacillus plakortidis</name>
    <dbReference type="NCBI Taxonomy" id="444060"/>
    <lineage>
        <taxon>Bacteria</taxon>
        <taxon>Bacillati</taxon>
        <taxon>Bacillota</taxon>
        <taxon>Bacilli</taxon>
        <taxon>Bacillales</taxon>
        <taxon>Bacillaceae</taxon>
        <taxon>Alkalicoccobacillus</taxon>
    </lineage>
</organism>
<dbReference type="Pfam" id="PF18674">
    <property type="entry name" value="TarS_C1"/>
    <property type="match status" value="1"/>
</dbReference>
<proteinExistence type="predicted"/>
<evidence type="ECO:0000313" key="4">
    <source>
        <dbReference type="EMBL" id="MCM2675748.1"/>
    </source>
</evidence>
<dbReference type="Gene3D" id="3.40.50.2000">
    <property type="entry name" value="Glycogen Phosphorylase B"/>
    <property type="match status" value="3"/>
</dbReference>
<dbReference type="PANTHER" id="PTHR12526:SF630">
    <property type="entry name" value="GLYCOSYLTRANSFERASE"/>
    <property type="match status" value="1"/>
</dbReference>
<reference evidence="4" key="1">
    <citation type="submission" date="2022-06" db="EMBL/GenBank/DDBJ databases">
        <title>Alkalicoccobacillus porphyridii sp. nov., isolated from a marine red alga, Porphyridium purpureum and reclassification of Shouchella plakortidis and Shouchella gibsonii as Alkalicoccobacillus plakortidis comb. nov. and Alkalicoccobacillus gibsonii comb. nov.</title>
        <authorList>
            <person name="Kim K.H."/>
            <person name="Lee J.K."/>
            <person name="Han D.M."/>
            <person name="Baek J.H."/>
            <person name="Jeon C.O."/>
        </authorList>
    </citation>
    <scope>NUCLEOTIDE SEQUENCE</scope>
    <source>
        <strain evidence="4">DSM 19153</strain>
    </source>
</reference>
<accession>A0ABT0XK50</accession>
<dbReference type="SUPFAM" id="SSF53756">
    <property type="entry name" value="UDP-Glycosyltransferase/glycogen phosphorylase"/>
    <property type="match status" value="1"/>
</dbReference>
<feature type="domain" description="TarS C-terminal" evidence="3">
    <location>
        <begin position="525"/>
        <end position="657"/>
    </location>
</feature>
<dbReference type="Pfam" id="PF00534">
    <property type="entry name" value="Glycos_transf_1"/>
    <property type="match status" value="1"/>
</dbReference>
<evidence type="ECO:0000259" key="1">
    <source>
        <dbReference type="Pfam" id="PF00534"/>
    </source>
</evidence>
<dbReference type="InterPro" id="IPR001296">
    <property type="entry name" value="Glyco_trans_1"/>
</dbReference>
<name>A0ABT0XK50_9BACI</name>
<keyword evidence="4" id="KW-0328">Glycosyltransferase</keyword>
<gene>
    <name evidence="4" type="ORF">NDM98_09745</name>
</gene>
<evidence type="ECO:0000259" key="3">
    <source>
        <dbReference type="Pfam" id="PF18674"/>
    </source>
</evidence>
<dbReference type="GO" id="GO:0016757">
    <property type="term" value="F:glycosyltransferase activity"/>
    <property type="evidence" value="ECO:0007669"/>
    <property type="project" value="UniProtKB-KW"/>
</dbReference>
<dbReference type="InterPro" id="IPR015397">
    <property type="entry name" value="Glyco_trans_A_1"/>
</dbReference>
<sequence length="662" mass="77137">MNEKILITTSEIAYNFGGLTKAMLNRCKVFSKQFGVKTQIATFNFDPEYPQIIRSLYQRKYIDNNTTVTNINEFFKERCSSSLVNSKVDIDSVGYSPSTEYQFLQEVKESSTISRFYLNGLYKMYRRKNINGSTILEDYFDERRSRIKRKIYNSESILTKILIFDSVYNKLVQELFLTEEGICYLSKWHEYNPSNETSKIIRIMLFDYVNNKSIEFRNTIDFQHFFLEKLVGEKSTFLIGEARGTDDMTLSFNSPFIYKIYMTHSTHLREPYHFMSTIRLGNRAVLSRLNEVDAIVFLTNLQRDDIKSRYGSRENYFVIPHYSEHILDKPVIPMDHNVTILSRYHKEKRLDIAIKAFEEVVSALPDASLSIYGFGEEKENLEKLIRELGLTRNVFLKPYTENPKQTLENSSISLITSKYEGFAMSVLESLSNGTPVISMDIKYGPSDMIRSGYNGYLIEGDNIKEMSDRIIELLSTKDRLNQFSKNAIESSHHFSEKKFADNWKEMFETIKSQKAMKINVENMDLYLSSVTLERSNLSFEGNVYFLNVKDSEVLSPNIIGKLYDRETKNFIEFPLKVIKISNDNYYIEAHLKIDHFNIKKQCILDISILSEDRNVAFEKRLGYNKAENIIMSTKTINSNFLAVPYFTKDHGNLSIKIENNSQ</sequence>
<feature type="domain" description="Glycosyl transferase 1" evidence="2">
    <location>
        <begin position="12"/>
        <end position="203"/>
    </location>
</feature>
<dbReference type="InterPro" id="IPR041038">
    <property type="entry name" value="TarS_C1"/>
</dbReference>
<evidence type="ECO:0000259" key="2">
    <source>
        <dbReference type="Pfam" id="PF09318"/>
    </source>
</evidence>
<keyword evidence="4" id="KW-0808">Transferase</keyword>
<dbReference type="EC" id="2.4.-.-" evidence="4"/>
<evidence type="ECO:0000313" key="5">
    <source>
        <dbReference type="Proteomes" id="UP001203665"/>
    </source>
</evidence>
<protein>
    <submittedName>
        <fullName evidence="4">Glycosyltransferase</fullName>
        <ecNumber evidence="4">2.4.-.-</ecNumber>
    </submittedName>
</protein>
<dbReference type="EMBL" id="JAMQJY010000001">
    <property type="protein sequence ID" value="MCM2675748.1"/>
    <property type="molecule type" value="Genomic_DNA"/>
</dbReference>